<dbReference type="Proteomes" id="UP001196413">
    <property type="component" value="Unassembled WGS sequence"/>
</dbReference>
<protein>
    <submittedName>
        <fullName evidence="1">Uncharacterized protein</fullName>
    </submittedName>
</protein>
<organism evidence="1 2">
    <name type="scientific">Parelaphostrongylus tenuis</name>
    <name type="common">Meningeal worm</name>
    <dbReference type="NCBI Taxonomy" id="148309"/>
    <lineage>
        <taxon>Eukaryota</taxon>
        <taxon>Metazoa</taxon>
        <taxon>Ecdysozoa</taxon>
        <taxon>Nematoda</taxon>
        <taxon>Chromadorea</taxon>
        <taxon>Rhabditida</taxon>
        <taxon>Rhabditina</taxon>
        <taxon>Rhabditomorpha</taxon>
        <taxon>Strongyloidea</taxon>
        <taxon>Metastrongylidae</taxon>
        <taxon>Parelaphostrongylus</taxon>
    </lineage>
</organism>
<sequence>MDAFIWQSLASVAISCFTINRVRHFSGLLIDRVSRWPALSEEVDSNCSRYLHDTRHRPSYRHGG</sequence>
<dbReference type="AlphaFoldDB" id="A0AAD5QHE8"/>
<evidence type="ECO:0000313" key="1">
    <source>
        <dbReference type="EMBL" id="KAJ1352153.1"/>
    </source>
</evidence>
<proteinExistence type="predicted"/>
<gene>
    <name evidence="1" type="ORF">KIN20_008358</name>
</gene>
<reference evidence="1" key="1">
    <citation type="submission" date="2021-06" db="EMBL/GenBank/DDBJ databases">
        <title>Parelaphostrongylus tenuis whole genome reference sequence.</title>
        <authorList>
            <person name="Garwood T.J."/>
            <person name="Larsen P.A."/>
            <person name="Fountain-Jones N.M."/>
            <person name="Garbe J.R."/>
            <person name="Macchietto M.G."/>
            <person name="Kania S.A."/>
            <person name="Gerhold R.W."/>
            <person name="Richards J.E."/>
            <person name="Wolf T.M."/>
        </authorList>
    </citation>
    <scope>NUCLEOTIDE SEQUENCE</scope>
    <source>
        <strain evidence="1">MNPRO001-30</strain>
        <tissue evidence="1">Meninges</tissue>
    </source>
</reference>
<keyword evidence="2" id="KW-1185">Reference proteome</keyword>
<evidence type="ECO:0000313" key="2">
    <source>
        <dbReference type="Proteomes" id="UP001196413"/>
    </source>
</evidence>
<accession>A0AAD5QHE8</accession>
<dbReference type="EMBL" id="JAHQIW010001319">
    <property type="protein sequence ID" value="KAJ1352153.1"/>
    <property type="molecule type" value="Genomic_DNA"/>
</dbReference>
<name>A0AAD5QHE8_PARTN</name>
<comment type="caution">
    <text evidence="1">The sequence shown here is derived from an EMBL/GenBank/DDBJ whole genome shotgun (WGS) entry which is preliminary data.</text>
</comment>